<keyword evidence="4" id="KW-1185">Reference proteome</keyword>
<comment type="caution">
    <text evidence="3">The sequence shown here is derived from an EMBL/GenBank/DDBJ whole genome shotgun (WGS) entry which is preliminary data.</text>
</comment>
<dbReference type="InterPro" id="IPR022038">
    <property type="entry name" value="Ig-like_bact"/>
</dbReference>
<evidence type="ECO:0000313" key="4">
    <source>
        <dbReference type="Proteomes" id="UP000245202"/>
    </source>
</evidence>
<accession>A0A2R5EZ96</accession>
<evidence type="ECO:0000256" key="1">
    <source>
        <dbReference type="SAM" id="MobiDB-lite"/>
    </source>
</evidence>
<dbReference type="Proteomes" id="UP000245202">
    <property type="component" value="Unassembled WGS sequence"/>
</dbReference>
<protein>
    <recommendedName>
        <fullName evidence="2">Ig-like domain-containing protein</fullName>
    </recommendedName>
</protein>
<sequence length="1569" mass="171791">MNTKAIPNRKELYVKQQENITLAYNFSEPVRPTAVTSASSDYFLRHPLFTNVDGTGLPAAGQQMYLTNQSYTANNLTTLHKDIVYRYTGSRYHNSGNNALQPKLVGEASGVSQMDQTMEQKFAGAVLADGAGNVADIQFPNRASVASNSYLAGQTVDPFDFRNGGYYVIVDGVAPKYTKTGNGITPEIVTGVTLNKNDHIIFTIKFTEEAMIREGWEVEDTFIHLNNGMKAKYQSGENTDTWTFRMDITDELIQETPLLKVIALTNESKPGYTDKDVISDYAGNLLIQPANLLGEHTDGDTSLVNSTIDWAKLAIDNTKPIIGFRFEDGGATDQLYKKNGKVTIDANDPTILIPHLDPLTNIRGEERPSQGIYRPSNMTGSSSPAVGLVYYYWSQNPVDPFLEKAGDQWAAIKRYSLSAKQPSEDLYSTGFEDVRLNVANNKTNMIAPPSQAVTPENSGIWYLHSWTADMSWDSARELMQYEKKAEFLSSESGKAQYEVWKSELPNGSEADRIFYADNKALAAVGQYGDLSMWPLIDFKNEDSNWTYNMTPFRLDNKAPTIVFEEYSGDGTMDVHLTTGISDEHSGLNEMFYQWVAAGNAPAEIDWRPVTLTNGKFTASTLNEVFEDGQYQLHVRASDLAGNTVEQATSTVAVVNSASNVSAGFDPDSDEDYVPSHDVNFWINGIVPDKVAYAFSQSSVRPGSESAYTVLNAVTNDLVVGIESFDGEETSAGGLEESGNGQEQPVEEPAGELPVDEQLESGLNTIAAETFNYRIPAATDRNGLHYIHVLAKEGDRYFYYSKAYYFDNLPPTVTFSKSGVAYPLESHNVTVTVSEPYSVSGLTKQYQWVKEGQPVPDAASAGWLELPANGLVEIDNTSLEKGKIADFRLYVKAVDGAGNAIVSSTSDIFKVSKPGGSDTPPADLPSELIYLYGDEWDGYTAVLKLILDTADKRGYEFSISPDDGETWQKWRPYTNFAAVKVPTNVPSALQIKVKFRTPGGVIGDAKELKLSTLQTEEPIYAIATLGTTRPVKPDTGVEIQIAPPLGVRVTASQVNPTVPVRKGNNFTVRQNGYYSFDLVDLNDPLRKETLYVVVNNVDDVAPQGTIEYRVTEKTGGNVPVQLASTSEPVVILNNSGKSTFVFTENGQFTFQFRDEAGNIGTATATVNNIDKEAPQVQIVRSYSHGANNAETFGTITDDSGNVLLASGVKLTVEKVAGSTKEITVIGGNDNVILRENGTVSFTVADEYGNTSVVETMVDNLSSKAVVPEEITYSFVDDEGNPLPEENIVTVNGQRYAKGKVQVTLKGTTQSPNAVFAGVRPVSDDNGEYTNQISGQDGAFSYSRIFSSDGTTTVALSDLLGNVNRVPVKIAGLDNKSPELSLNMAATAIVLNKADFDFRRDLGGYTVSDNVSTAGNINVTITGLNLDQLGEKTVIYRATDEVGNWVEAKQQVVVVNDVGMLIFANGTLISGDSGQSALFDTNKLTFNISRYNVMDVGGQDMINEWGTYDLLYYSGLYREGQMKLIATKLTYKQLMDGNFEVIFPQTGWYTIIVRNQERERVFATFFVGNKQ</sequence>
<gene>
    <name evidence="3" type="ORF">PAT3040_03766</name>
</gene>
<proteinExistence type="predicted"/>
<feature type="region of interest" description="Disordered" evidence="1">
    <location>
        <begin position="728"/>
        <end position="749"/>
    </location>
</feature>
<feature type="domain" description="Ig-like" evidence="2">
    <location>
        <begin position="1086"/>
        <end position="1164"/>
    </location>
</feature>
<reference evidence="3 4" key="1">
    <citation type="submission" date="2017-08" db="EMBL/GenBank/DDBJ databases">
        <title>Substantial Increase in Enzyme Production by Combined Drug-Resistance Mutations in Paenibacillus agaridevorans.</title>
        <authorList>
            <person name="Tanaka Y."/>
            <person name="Funane K."/>
            <person name="Hosaka T."/>
            <person name="Shiwa Y."/>
            <person name="Fujita N."/>
            <person name="Miyazaki T."/>
            <person name="Yoshikawa H."/>
            <person name="Murakami K."/>
            <person name="Kasahara K."/>
            <person name="Inaoka T."/>
            <person name="Hiraga Y."/>
            <person name="Ochi K."/>
        </authorList>
    </citation>
    <scope>NUCLEOTIDE SEQUENCE [LARGE SCALE GENOMIC DNA]</scope>
    <source>
        <strain evidence="3 4">T-3040</strain>
    </source>
</reference>
<organism evidence="3 4">
    <name type="scientific">Paenibacillus agaridevorans</name>
    <dbReference type="NCBI Taxonomy" id="171404"/>
    <lineage>
        <taxon>Bacteria</taxon>
        <taxon>Bacillati</taxon>
        <taxon>Bacillota</taxon>
        <taxon>Bacilli</taxon>
        <taxon>Bacillales</taxon>
        <taxon>Paenibacillaceae</taxon>
        <taxon>Paenibacillus</taxon>
    </lineage>
</organism>
<evidence type="ECO:0000313" key="3">
    <source>
        <dbReference type="EMBL" id="GBG09133.1"/>
    </source>
</evidence>
<evidence type="ECO:0000259" key="2">
    <source>
        <dbReference type="Pfam" id="PF12245"/>
    </source>
</evidence>
<dbReference type="EMBL" id="BDQX01000196">
    <property type="protein sequence ID" value="GBG09133.1"/>
    <property type="molecule type" value="Genomic_DNA"/>
</dbReference>
<dbReference type="Pfam" id="PF12245">
    <property type="entry name" value="Big_3_2"/>
    <property type="match status" value="1"/>
</dbReference>
<name>A0A2R5EZ96_9BACL</name>